<dbReference type="EMBL" id="JF694116">
    <property type="protein sequence ID" value="AEO16614.1"/>
    <property type="molecule type" value="Genomic_DNA"/>
</dbReference>
<sequence>MKEKDYWEEWLTSCTSIHDHCNCASWRHWTLCALDDDAAAADNADAAADTERGEDGVDMGGVGDGLPGDVGG</sequence>
<dbReference type="Proteomes" id="UP000105652">
    <property type="component" value="Genome"/>
</dbReference>
<organism evidence="2 3">
    <name type="scientific">Torque teno sus virus 1a</name>
    <dbReference type="NCBI Taxonomy" id="687386"/>
    <lineage>
        <taxon>Viruses</taxon>
        <taxon>Monodnaviria</taxon>
        <taxon>Shotokuvirae</taxon>
        <taxon>Commensaviricota</taxon>
        <taxon>Cardeaviricetes</taxon>
        <taxon>Sanitavirales</taxon>
        <taxon>Anelloviridae</taxon>
        <taxon>Iotatorquevirus</taxon>
        <taxon>Iotatorquevirus suida1a</taxon>
    </lineage>
</organism>
<reference evidence="2 3" key="1">
    <citation type="submission" date="2011-03" db="EMBL/GenBank/DDBJ databases">
        <title>Cloning and Sequencing Analysis of the Complete Genomes of Porcine.</title>
        <authorList>
            <person name="Zhao L."/>
            <person name="Xu Z."/>
        </authorList>
    </citation>
    <scope>NUCLEOTIDE SEQUENCE [LARGE SCALE GENOMIC DNA]</scope>
    <source>
        <strain evidence="2">TTV1-SC1</strain>
    </source>
</reference>
<feature type="compositionally biased region" description="Gly residues" evidence="1">
    <location>
        <begin position="58"/>
        <end position="72"/>
    </location>
</feature>
<evidence type="ECO:0000313" key="2">
    <source>
        <dbReference type="EMBL" id="AEO16614.1"/>
    </source>
</evidence>
<proteinExistence type="predicted"/>
<evidence type="ECO:0000256" key="1">
    <source>
        <dbReference type="SAM" id="MobiDB-lite"/>
    </source>
</evidence>
<accession>G3FE02</accession>
<protein>
    <submittedName>
        <fullName evidence="2">ORF2</fullName>
    </submittedName>
</protein>
<feature type="region of interest" description="Disordered" evidence="1">
    <location>
        <begin position="42"/>
        <end position="72"/>
    </location>
</feature>
<evidence type="ECO:0000313" key="3">
    <source>
        <dbReference type="Proteomes" id="UP000105652"/>
    </source>
</evidence>
<name>G3FE02_9VIRU</name>